<dbReference type="SUPFAM" id="SSF53448">
    <property type="entry name" value="Nucleotide-diphospho-sugar transferases"/>
    <property type="match status" value="2"/>
</dbReference>
<name>A0A927IC01_9ACTN</name>
<dbReference type="InterPro" id="IPR007554">
    <property type="entry name" value="Glycerophosphate_synth"/>
</dbReference>
<feature type="domain" description="Glycosyltransferase 2-like" evidence="1">
    <location>
        <begin position="12"/>
        <end position="176"/>
    </location>
</feature>
<dbReference type="PANTHER" id="PTHR22916:SF3">
    <property type="entry name" value="UDP-GLCNAC:BETAGAL BETA-1,3-N-ACETYLGLUCOSAMINYLTRANSFERASE-LIKE PROTEIN 1"/>
    <property type="match status" value="1"/>
</dbReference>
<sequence>MSVNADPAPVISIVVPAYNAAGTLGRALDSLAVQTCAGLEVIVVDDASTDATLAVARTYEERLPGLRVIARTTNSGGVGEPRNDGIRAATGDYVMFLDADDELTVKACEVLLDTARSTGADISAGRAQRVNLARGTTQNWQAELYGADRSVRWAREWPELINDPIAAAKLFRRSFLTENEIFFPEGIFYEDTFFSAKAYALAAGISVSSEAVYRWFWEDAPEGAGSITNRRQEVRSIADRIAAHRLADSFLVEHGARELKTQKDVKFLTHDVRLYMKELRTGDSDFREKFLTMVSEYLAEITEEAYALCGPLDRVRAFYLRHGLAAEALTVSDFEQRRSVVSTDIVQCEERVYWSERHLSLPDAERFLDVTELGLQHETFRAAKLFNEVTELEVFGDELRFSGRILNQFRRFTPEKRPDLDLVIRAKDSGAGTDLDLQDVRLVGDHLTYTGSVPLTAVLERLAGQGTVHVLVRVTWSHKRHMTALCVRGRDLTALGGLLAGTELEAYETASGNLAFRPTEAKAPTSAGEAVPDPGQWHWYEELPLPAPRTPAEPVLASVVVDATETAERLDHALHSLLCQPEFPQLDVLVVTDPDAPRPRRAEEIAAAHGQITFVDAGTSATAVAARVRGPYVTFLDGSGILAENAVGRLLDAATRTGSDVVIGRGRDAVVLRGADRLHGTCFGSGDREFPGVADAPDLVFSESPAGKLFRTELLARAEWFPHGGRPSDRLRWVLRTLLRAGRTALVDDFVHGVPEAARSSLPVADRLSLTLEVLRLGLALQDEYAHAEPAEVQVVRRYVAGCFDEYLSSLPKMLTAEKLAELFPEVRELYRSIPEEVILDVAAPRRTRLPHHAVKSGNVELFCDVSSPPPYLPELVVEGDILHRTVRGDREPSTVLRVGARAAKAESLRVVDGTIRVEGFLTLGGVDLSEPLTNAVQLVFRTDRGAEHAVALRQVYRRDRWHVRRQRDLYAGWRADLAAEDLAALHGGSHSLFVRIHGGGTVDVPVTARPALHRFKGVLHALGHRCATTVRGDGTVGLRVARSRSALAVAHAARRVGREAAAIATRTSGWRLRALHWLARPVLSRRDIWLVGERHDTAQDNGYHFFRWVRENRPRRNVYYVIESASADHAKVRPFGNVIARGSLKHRLYLLSATRLVSPYDAEAYLTPPGRSKLGYLRDFGDLLDYRRVFLQHGVTYNDVSQSAHRQSTSVDLFVTVSEDEAEYVRQEMGYRPREVRNLGFPRFDSLRSEESVPTVLLMPTWRRDIVVPSYRRSLRPKVQFTASQYFRFYSRLLADERLRAALEHSGVRLEFFPHYEIRPYLRHFEVDHPSITVADQAERGVQEAMKQCSLLVTDYSSVFFDVAYMNKPLVYVPFDEDEFYGRHYRRGYFDLSRDGFGPVCRTVDAAVEEIIAAIDRKFRVESPYAERVDAFFGRRDTNNSARVFAAIDELDR</sequence>
<dbReference type="PANTHER" id="PTHR22916">
    <property type="entry name" value="GLYCOSYLTRANSFERASE"/>
    <property type="match status" value="1"/>
</dbReference>
<dbReference type="RefSeq" id="WP_191208675.1">
    <property type="nucleotide sequence ID" value="NZ_BAABKL010000016.1"/>
</dbReference>
<dbReference type="Pfam" id="PF00535">
    <property type="entry name" value="Glycos_transf_2"/>
    <property type="match status" value="1"/>
</dbReference>
<dbReference type="Gene3D" id="3.40.50.12580">
    <property type="match status" value="1"/>
</dbReference>
<dbReference type="EMBL" id="JACXYU010000002">
    <property type="protein sequence ID" value="MBD3931395.1"/>
    <property type="molecule type" value="Genomic_DNA"/>
</dbReference>
<dbReference type="SUPFAM" id="SSF53756">
    <property type="entry name" value="UDP-Glycosyltransferase/glycogen phosphorylase"/>
    <property type="match status" value="1"/>
</dbReference>
<dbReference type="InterPro" id="IPR029044">
    <property type="entry name" value="Nucleotide-diphossugar_trans"/>
</dbReference>
<gene>
    <name evidence="2" type="ORF">IF129_07435</name>
</gene>
<evidence type="ECO:0000313" key="2">
    <source>
        <dbReference type="EMBL" id="MBD3931395.1"/>
    </source>
</evidence>
<comment type="caution">
    <text evidence="2">The sequence shown here is derived from an EMBL/GenBank/DDBJ whole genome shotgun (WGS) entry which is preliminary data.</text>
</comment>
<organism evidence="2 3">
    <name type="scientific">Streptomyces chumphonensis</name>
    <dbReference type="NCBI Taxonomy" id="1214925"/>
    <lineage>
        <taxon>Bacteria</taxon>
        <taxon>Bacillati</taxon>
        <taxon>Actinomycetota</taxon>
        <taxon>Actinomycetes</taxon>
        <taxon>Kitasatosporales</taxon>
        <taxon>Streptomycetaceae</taxon>
        <taxon>Streptomyces</taxon>
    </lineage>
</organism>
<keyword evidence="3" id="KW-1185">Reference proteome</keyword>
<dbReference type="Pfam" id="PF04464">
    <property type="entry name" value="Glyphos_transf"/>
    <property type="match status" value="1"/>
</dbReference>
<proteinExistence type="predicted"/>
<dbReference type="GO" id="GO:0016758">
    <property type="term" value="F:hexosyltransferase activity"/>
    <property type="evidence" value="ECO:0007669"/>
    <property type="project" value="UniProtKB-ARBA"/>
</dbReference>
<dbReference type="Gene3D" id="3.90.550.10">
    <property type="entry name" value="Spore Coat Polysaccharide Biosynthesis Protein SpsA, Chain A"/>
    <property type="match status" value="2"/>
</dbReference>
<protein>
    <submittedName>
        <fullName evidence="2">Glycosyltransferase</fullName>
    </submittedName>
</protein>
<dbReference type="InterPro" id="IPR043148">
    <property type="entry name" value="TagF_C"/>
</dbReference>
<dbReference type="Proteomes" id="UP000632289">
    <property type="component" value="Unassembled WGS sequence"/>
</dbReference>
<dbReference type="GO" id="GO:0047355">
    <property type="term" value="F:CDP-glycerol glycerophosphotransferase activity"/>
    <property type="evidence" value="ECO:0007669"/>
    <property type="project" value="InterPro"/>
</dbReference>
<dbReference type="InterPro" id="IPR001173">
    <property type="entry name" value="Glyco_trans_2-like"/>
</dbReference>
<accession>A0A927IC01</accession>
<evidence type="ECO:0000259" key="1">
    <source>
        <dbReference type="Pfam" id="PF00535"/>
    </source>
</evidence>
<dbReference type="GO" id="GO:0016020">
    <property type="term" value="C:membrane"/>
    <property type="evidence" value="ECO:0007669"/>
    <property type="project" value="InterPro"/>
</dbReference>
<reference evidence="2" key="1">
    <citation type="submission" date="2020-09" db="EMBL/GenBank/DDBJ databases">
        <title>Secondary metabolite and genome analysis of marine Streptomyces chumphonensis KK1-2T.</title>
        <authorList>
            <person name="Phongsopitanun W."/>
            <person name="Kanchanasin P."/>
            <person name="Pittayakhajonwut P."/>
            <person name="Suwanborirux K."/>
            <person name="Tanasupawat S."/>
        </authorList>
    </citation>
    <scope>NUCLEOTIDE SEQUENCE</scope>
    <source>
        <strain evidence="2">KK1-2</strain>
    </source>
</reference>
<dbReference type="CDD" id="cd00761">
    <property type="entry name" value="Glyco_tranf_GTA_type"/>
    <property type="match status" value="2"/>
</dbReference>
<evidence type="ECO:0000313" key="3">
    <source>
        <dbReference type="Proteomes" id="UP000632289"/>
    </source>
</evidence>